<dbReference type="Proteomes" id="UP000034406">
    <property type="component" value="Unassembled WGS sequence"/>
</dbReference>
<dbReference type="GO" id="GO:0032259">
    <property type="term" value="P:methylation"/>
    <property type="evidence" value="ECO:0007669"/>
    <property type="project" value="UniProtKB-KW"/>
</dbReference>
<protein>
    <submittedName>
        <fullName evidence="1">Methyltransferase type 11</fullName>
    </submittedName>
</protein>
<gene>
    <name evidence="1" type="ORF">US90_C0003G0020</name>
</gene>
<reference evidence="1 2" key="1">
    <citation type="journal article" date="2015" name="Nature">
        <title>rRNA introns, odd ribosomes, and small enigmatic genomes across a large radiation of phyla.</title>
        <authorList>
            <person name="Brown C.T."/>
            <person name="Hug L.A."/>
            <person name="Thomas B.C."/>
            <person name="Sharon I."/>
            <person name="Castelle C.J."/>
            <person name="Singh A."/>
            <person name="Wilkins M.J."/>
            <person name="Williams K.H."/>
            <person name="Banfield J.F."/>
        </authorList>
    </citation>
    <scope>NUCLEOTIDE SEQUENCE [LARGE SCALE GENOMIC DNA]</scope>
</reference>
<dbReference type="PANTHER" id="PTHR43861:SF6">
    <property type="entry name" value="METHYLTRANSFERASE TYPE 11"/>
    <property type="match status" value="1"/>
</dbReference>
<proteinExistence type="predicted"/>
<dbReference type="GO" id="GO:0008168">
    <property type="term" value="F:methyltransferase activity"/>
    <property type="evidence" value="ECO:0007669"/>
    <property type="project" value="UniProtKB-KW"/>
</dbReference>
<keyword evidence="1" id="KW-0489">Methyltransferase</keyword>
<dbReference type="SUPFAM" id="SSF53335">
    <property type="entry name" value="S-adenosyl-L-methionine-dependent methyltransferases"/>
    <property type="match status" value="1"/>
</dbReference>
<organism evidence="1 2">
    <name type="scientific">Candidatus Shapirobacteria bacterium GW2011_GWE2_38_30</name>
    <dbReference type="NCBI Taxonomy" id="1618490"/>
    <lineage>
        <taxon>Bacteria</taxon>
        <taxon>Candidatus Shapironibacteriota</taxon>
    </lineage>
</organism>
<dbReference type="PANTHER" id="PTHR43861">
    <property type="entry name" value="TRANS-ACONITATE 2-METHYLTRANSFERASE-RELATED"/>
    <property type="match status" value="1"/>
</dbReference>
<sequence length="332" mass="38836">MGKIINDNLEVCCPICLNKGRIGSLVKNDFTRTQLEKYFGDKIHSKDLGLYDFNMCYCINCDFEWSHPMKPGSHGFYSWITRKPQYYCKERWEWNIVISDLIKKQYKSVLDVGCGDGKFLVKCENNINNIKCLGLDTSKYSVDSCMNQGINAVLSDVKEYSKIDKKKYDAVTAFHCLEHVENPVDFISDLINLVNKDGSLYISTPYAPHPSELWYEVLSYPPHHLTRWRKKSYESIAKKLNLKLSFYMPYACSLYQRVVNSLSLYWYGVNERKPLLSWSSFKKMLDDPISFVRIIFRHIVREKVYAIRNISNGIQKENKLTADYLILAKFFK</sequence>
<comment type="caution">
    <text evidence="1">The sequence shown here is derived from an EMBL/GenBank/DDBJ whole genome shotgun (WGS) entry which is preliminary data.</text>
</comment>
<evidence type="ECO:0000313" key="2">
    <source>
        <dbReference type="Proteomes" id="UP000034406"/>
    </source>
</evidence>
<dbReference type="CDD" id="cd02440">
    <property type="entry name" value="AdoMet_MTases"/>
    <property type="match status" value="1"/>
</dbReference>
<accession>A0A0G0JXX7</accession>
<dbReference type="Gene3D" id="3.40.50.150">
    <property type="entry name" value="Vaccinia Virus protein VP39"/>
    <property type="match status" value="1"/>
</dbReference>
<keyword evidence="1" id="KW-0808">Transferase</keyword>
<dbReference type="EMBL" id="LBUT01000003">
    <property type="protein sequence ID" value="KKQ71377.1"/>
    <property type="molecule type" value="Genomic_DNA"/>
</dbReference>
<evidence type="ECO:0000313" key="1">
    <source>
        <dbReference type="EMBL" id="KKQ71377.1"/>
    </source>
</evidence>
<dbReference type="AlphaFoldDB" id="A0A0G0JXX7"/>
<dbReference type="InterPro" id="IPR029063">
    <property type="entry name" value="SAM-dependent_MTases_sf"/>
</dbReference>
<dbReference type="STRING" id="1618490.US90_C0003G0020"/>
<dbReference type="Pfam" id="PF13489">
    <property type="entry name" value="Methyltransf_23"/>
    <property type="match status" value="1"/>
</dbReference>
<name>A0A0G0JXX7_9BACT</name>